<proteinExistence type="predicted"/>
<protein>
    <submittedName>
        <fullName evidence="1">Uncharacterized protein</fullName>
    </submittedName>
</protein>
<accession>A0ABT3DIL1</accession>
<comment type="caution">
    <text evidence="1">The sequence shown here is derived from an EMBL/GenBank/DDBJ whole genome shotgun (WGS) entry which is preliminary data.</text>
</comment>
<evidence type="ECO:0000313" key="1">
    <source>
        <dbReference type="EMBL" id="MCV9886903.1"/>
    </source>
</evidence>
<organism evidence="1 2">
    <name type="scientific">Metabacillus halosaccharovorans</name>
    <dbReference type="NCBI Taxonomy" id="930124"/>
    <lineage>
        <taxon>Bacteria</taxon>
        <taxon>Bacillati</taxon>
        <taxon>Bacillota</taxon>
        <taxon>Bacilli</taxon>
        <taxon>Bacillales</taxon>
        <taxon>Bacillaceae</taxon>
        <taxon>Metabacillus</taxon>
    </lineage>
</organism>
<gene>
    <name evidence="1" type="ORF">OIH86_14790</name>
</gene>
<dbReference type="EMBL" id="JAOYEY010000043">
    <property type="protein sequence ID" value="MCV9886903.1"/>
    <property type="molecule type" value="Genomic_DNA"/>
</dbReference>
<dbReference type="RefSeq" id="WP_078431257.1">
    <property type="nucleotide sequence ID" value="NZ_CP162630.1"/>
</dbReference>
<evidence type="ECO:0000313" key="2">
    <source>
        <dbReference type="Proteomes" id="UP001526147"/>
    </source>
</evidence>
<sequence length="75" mass="8821">MHKTKIFVAGCLFSSLFSGAWYVNEKVKREYVETVSFDDSAIRLTNTETPIEKLTEEANVFEKFRPREYVRVVIR</sequence>
<name>A0ABT3DIL1_9BACI</name>
<keyword evidence="2" id="KW-1185">Reference proteome</keyword>
<dbReference type="Proteomes" id="UP001526147">
    <property type="component" value="Unassembled WGS sequence"/>
</dbReference>
<reference evidence="1 2" key="1">
    <citation type="submission" date="2022-10" db="EMBL/GenBank/DDBJ databases">
        <title>Draft genome assembly of moderately radiation resistant bacterium Metabacillus halosaccharovorans.</title>
        <authorList>
            <person name="Pal S."/>
            <person name="Gopinathan A."/>
        </authorList>
    </citation>
    <scope>NUCLEOTIDE SEQUENCE [LARGE SCALE GENOMIC DNA]</scope>
    <source>
        <strain evidence="1 2">VITHBRA001</strain>
    </source>
</reference>